<comment type="caution">
    <text evidence="3">The sequence shown here is derived from an EMBL/GenBank/DDBJ whole genome shotgun (WGS) entry which is preliminary data.</text>
</comment>
<sequence length="464" mass="51840">MTELEQSSGLDTCPDSLIFTPESNFSSASDAQSHDHDPLASQLSLDMKEDIKMRVVVDQIQKQTKLSQSQLSLQKNRQSERWTGSEALLKFPERLGAISLDLNNVSVSSPRLRTMNKSSIATWKSCDSPSLTPNYHHHLSARMQKGWNFECVPLQNNGTKRQGSVVAVLCSNNGKNLPSNCLCSPSMYIFDGGNTWNFLAGSPFSAGVISVNGLKIHSRNHYEGFSVRTEPCMARSVSVHGCSGGHPNYRIVYGLFRPIVLSFLSSFQLVFHQNAYENLYTIKDASTDTISRRDMATQMSPQGSTHSSPTRSTSLSLSTLSLLPIMELQGTHSSKSEVIDVQIDERVTMIRWSKKHAGRSSEIVDDRSKKSCLHLNTNLGCGRDRKVHFQVCLPSYNIATPLFLLLLIKREEAKITAWENPQKAKAEAAIRKLEMKLEKKRSSSIDKIMNKLRSAQKKAQDMRN</sequence>
<feature type="domain" description="Remorin C-terminal" evidence="2">
    <location>
        <begin position="408"/>
        <end position="463"/>
    </location>
</feature>
<dbReference type="PANTHER" id="PTHR31471:SF13">
    <property type="entry name" value="REMORIN FAMILY PROTEIN"/>
    <property type="match status" value="1"/>
</dbReference>
<dbReference type="PANTHER" id="PTHR31471">
    <property type="entry name" value="OS02G0116800 PROTEIN"/>
    <property type="match status" value="1"/>
</dbReference>
<keyword evidence="4" id="KW-1185">Reference proteome</keyword>
<organism evidence="3 4">
    <name type="scientific">Hibiscus sabdariffa</name>
    <name type="common">roselle</name>
    <dbReference type="NCBI Taxonomy" id="183260"/>
    <lineage>
        <taxon>Eukaryota</taxon>
        <taxon>Viridiplantae</taxon>
        <taxon>Streptophyta</taxon>
        <taxon>Embryophyta</taxon>
        <taxon>Tracheophyta</taxon>
        <taxon>Spermatophyta</taxon>
        <taxon>Magnoliopsida</taxon>
        <taxon>eudicotyledons</taxon>
        <taxon>Gunneridae</taxon>
        <taxon>Pentapetalae</taxon>
        <taxon>rosids</taxon>
        <taxon>malvids</taxon>
        <taxon>Malvales</taxon>
        <taxon>Malvaceae</taxon>
        <taxon>Malvoideae</taxon>
        <taxon>Hibiscus</taxon>
    </lineage>
</organism>
<evidence type="ECO:0000256" key="1">
    <source>
        <dbReference type="ARBA" id="ARBA00005711"/>
    </source>
</evidence>
<evidence type="ECO:0000313" key="3">
    <source>
        <dbReference type="EMBL" id="KAK8978741.1"/>
    </source>
</evidence>
<name>A0ABR2NRD7_9ROSI</name>
<accession>A0ABR2NRD7</accession>
<dbReference type="InterPro" id="IPR005516">
    <property type="entry name" value="Remorin_C"/>
</dbReference>
<comment type="similarity">
    <text evidence="1">Belongs to the remorin family.</text>
</comment>
<proteinExistence type="inferred from homology"/>
<dbReference type="Proteomes" id="UP001396334">
    <property type="component" value="Unassembled WGS sequence"/>
</dbReference>
<reference evidence="3 4" key="1">
    <citation type="journal article" date="2024" name="G3 (Bethesda)">
        <title>Genome assembly of Hibiscus sabdariffa L. provides insights into metabolisms of medicinal natural products.</title>
        <authorList>
            <person name="Kim T."/>
        </authorList>
    </citation>
    <scope>NUCLEOTIDE SEQUENCE [LARGE SCALE GENOMIC DNA]</scope>
    <source>
        <strain evidence="3">TK-2024</strain>
        <tissue evidence="3">Old leaves</tissue>
    </source>
</reference>
<dbReference type="EMBL" id="JBBPBN010000109">
    <property type="protein sequence ID" value="KAK8978741.1"/>
    <property type="molecule type" value="Genomic_DNA"/>
</dbReference>
<dbReference type="Pfam" id="PF03763">
    <property type="entry name" value="Remorin_C"/>
    <property type="match status" value="1"/>
</dbReference>
<evidence type="ECO:0000259" key="2">
    <source>
        <dbReference type="Pfam" id="PF03763"/>
    </source>
</evidence>
<protein>
    <recommendedName>
        <fullName evidence="2">Remorin C-terminal domain-containing protein</fullName>
    </recommendedName>
</protein>
<gene>
    <name evidence="3" type="ORF">V6N11_029109</name>
</gene>
<evidence type="ECO:0000313" key="4">
    <source>
        <dbReference type="Proteomes" id="UP001396334"/>
    </source>
</evidence>